<name>A0A1H7REX2_STRJI</name>
<dbReference type="Proteomes" id="UP000183015">
    <property type="component" value="Unassembled WGS sequence"/>
</dbReference>
<dbReference type="EMBL" id="FOAZ01000010">
    <property type="protein sequence ID" value="SEL58870.1"/>
    <property type="molecule type" value="Genomic_DNA"/>
</dbReference>
<dbReference type="eggNOG" id="COG2268">
    <property type="taxonomic scope" value="Bacteria"/>
</dbReference>
<protein>
    <submittedName>
        <fullName evidence="1">Uncharacterized protein</fullName>
    </submittedName>
</protein>
<gene>
    <name evidence="1" type="ORF">SAMN05414137_11099</name>
</gene>
<organism evidence="1 2">
    <name type="scientific">Streptacidiphilus jiangxiensis</name>
    <dbReference type="NCBI Taxonomy" id="235985"/>
    <lineage>
        <taxon>Bacteria</taxon>
        <taxon>Bacillati</taxon>
        <taxon>Actinomycetota</taxon>
        <taxon>Actinomycetes</taxon>
        <taxon>Kitasatosporales</taxon>
        <taxon>Streptomycetaceae</taxon>
        <taxon>Streptacidiphilus</taxon>
    </lineage>
</organism>
<accession>A0A1H7REX2</accession>
<proteinExistence type="predicted"/>
<sequence length="249" mass="28814">MFQALAAEAVRRGHRVIERPVSDYHRSRPYYYNGRHHPSSYSRREGEIDIVIDSFGYTVTIQQESPQSSDPTKAARLVIEVPRYRATRQCAWRDRQRWTVEELLPVVLAELELRAVEDQQRAIDEERAKAERQVRWEAAMTAANEQAIHEQYAERLREQAQQWRQAEGLRAYCSALEARLSQPQAGDDASAMESARQWLAWARAHVLALDPLQGLPTMPEARKVKPEDLKPFLGEWSPHGPEGNRYGWE</sequence>
<evidence type="ECO:0000313" key="2">
    <source>
        <dbReference type="Proteomes" id="UP000183015"/>
    </source>
</evidence>
<evidence type="ECO:0000313" key="1">
    <source>
        <dbReference type="EMBL" id="SEL58870.1"/>
    </source>
</evidence>
<dbReference type="STRING" id="235985.SAMN05414137_11099"/>
<keyword evidence="2" id="KW-1185">Reference proteome</keyword>
<dbReference type="AlphaFoldDB" id="A0A1H7REX2"/>
<reference evidence="2" key="1">
    <citation type="submission" date="2016-10" db="EMBL/GenBank/DDBJ databases">
        <authorList>
            <person name="Varghese N."/>
        </authorList>
    </citation>
    <scope>NUCLEOTIDE SEQUENCE [LARGE SCALE GENOMIC DNA]</scope>
    <source>
        <strain evidence="2">DSM 45096 / BCRC 16803 / CGMCC 4.1857 / CIP 109030 / JCM 12277 / KCTC 19219 / NBRC 100920 / 33214</strain>
    </source>
</reference>